<evidence type="ECO:0000256" key="1">
    <source>
        <dbReference type="ARBA" id="ARBA00022729"/>
    </source>
</evidence>
<evidence type="ECO:0000256" key="6">
    <source>
        <dbReference type="SAM" id="SignalP"/>
    </source>
</evidence>
<dbReference type="PROSITE" id="PS51470">
    <property type="entry name" value="FG_GAP"/>
    <property type="match status" value="1"/>
</dbReference>
<dbReference type="GO" id="GO:0016787">
    <property type="term" value="F:hydrolase activity"/>
    <property type="evidence" value="ECO:0007669"/>
    <property type="project" value="UniProtKB-KW"/>
</dbReference>
<dbReference type="EMBL" id="MGAR01000028">
    <property type="protein sequence ID" value="OGK51461.1"/>
    <property type="molecule type" value="Genomic_DNA"/>
</dbReference>
<name>A0A1F7J769_9BACT</name>
<dbReference type="PANTHER" id="PTHR23221:SF7">
    <property type="entry name" value="PHOSPHATIDYLINOSITOL-GLYCAN-SPECIFIC PHOSPHOLIPASE D"/>
    <property type="match status" value="1"/>
</dbReference>
<proteinExistence type="predicted"/>
<feature type="signal peptide" evidence="6">
    <location>
        <begin position="1"/>
        <end position="25"/>
    </location>
</feature>
<dbReference type="AlphaFoldDB" id="A0A1F7J769"/>
<accession>A0A1F7J769</accession>
<dbReference type="Gene3D" id="2.130.10.130">
    <property type="entry name" value="Integrin alpha, N-terminal"/>
    <property type="match status" value="2"/>
</dbReference>
<evidence type="ECO:0000256" key="3">
    <source>
        <dbReference type="ARBA" id="ARBA00022801"/>
    </source>
</evidence>
<reference evidence="7 8" key="1">
    <citation type="journal article" date="2016" name="Nat. Commun.">
        <title>Thousands of microbial genomes shed light on interconnected biogeochemical processes in an aquifer system.</title>
        <authorList>
            <person name="Anantharaman K."/>
            <person name="Brown C.T."/>
            <person name="Hug L.A."/>
            <person name="Sharon I."/>
            <person name="Castelle C.J."/>
            <person name="Probst A.J."/>
            <person name="Thomas B.C."/>
            <person name="Singh A."/>
            <person name="Wilkins M.J."/>
            <person name="Karaoz U."/>
            <person name="Brodie E.L."/>
            <person name="Williams K.H."/>
            <person name="Hubbard S.S."/>
            <person name="Banfield J.F."/>
        </authorList>
    </citation>
    <scope>NUCLEOTIDE SEQUENCE [LARGE SCALE GENOMIC DNA]</scope>
</reference>
<comment type="caution">
    <text evidence="7">The sequence shown here is derived from an EMBL/GenBank/DDBJ whole genome shotgun (WGS) entry which is preliminary data.</text>
</comment>
<sequence length="986" mass="107434">MRLKNTIGFILFLFFSCILASSVSAATAYDMATTSNWNIRFNGAEVADKLGRFDSISVADVDSDGVQDFIVGAERADNNGRVDSGSLYYINGTLFNSLTGSGNTVDLSDPSNYTIRYDGPTADDRFGYATAKIADLNNNGKPDILVTAFNANNNGKSASGSFYVIYDSLIDDYSGTGHNVDMSEETNYNLRFDGASANDQIGTYSFVADMDNNNKNDLILHSVKTDYNGRTNAGSLWIIYDDLLDNYSGVGNNIDMSVAANYNLRYDGAMASAIIGDPDIGSADIDNDSKQDLLIGSVTSAIESRTDSGALYVIYNTLLDDYSDVGNNIDLADSDNYNLLFYGAANEKVAVPPSVSDDIDGDGKTDLVIGGQGADYNSRNNSGSFYLIYGNQLPNYTAVGQNIDMTNPANYNIRFDGAMETSGLSYHYIATLDVDNDGLLDIVSNSITESNNSRTYSGSLYVFYNSIFSGYSDTGNTIDTADNYSIRYDGATDLINFPGGDSMRFIDLNNDGKKDLIAGASYGYTADPSERDAGYVYIIYNFPHTISVNSVSSFQAQTSVNITGTVNAANSVTNISNVQYSLDNGTFAGGSGGWTNCTPSDGSFNSTGESFSCALSGLSEGAHSVYLRAYDTNTSYTAVSQYSTVSFTTDTTSPKLEWTSTTGGIEKTVKFVAYAIDDSIVSLVNSSNLYNTNELPTFIFNKSQDQTSAIDRYQVLLYSSSQGAWVVYIDNIQPSSPGQTQATVDKIRDETDKYMEYINDLNQIKVRSKREIDKLTPGAYKYKVRVVDKAGNYRDSNEYILRVKTYQAVFSNSNQGWFPLTILSLGNINTNISSYDSSSYPTSPIAIPSSIFSFYGIAPTESKVTVVIKDPKEINNSSEIIRRETIANSESRFGINIDSSDNLTSDKEYTVNLISTNSQGDYVEIPEFKLKVQSFKATSDTHQTQANPIKLTTSPTTTTTYKTTNRPSSPTPTPSSQKHCFLFVCW</sequence>
<keyword evidence="3" id="KW-0378">Hydrolase</keyword>
<evidence type="ECO:0000256" key="5">
    <source>
        <dbReference type="SAM" id="MobiDB-lite"/>
    </source>
</evidence>
<keyword evidence="1 6" id="KW-0732">Signal</keyword>
<organism evidence="7 8">
    <name type="scientific">Candidatus Roizmanbacteria bacterium RIFCSPLOWO2_01_FULL_41_22</name>
    <dbReference type="NCBI Taxonomy" id="1802067"/>
    <lineage>
        <taxon>Bacteria</taxon>
        <taxon>Candidatus Roizmaniibacteriota</taxon>
    </lineage>
</organism>
<evidence type="ECO:0000313" key="7">
    <source>
        <dbReference type="EMBL" id="OGK51461.1"/>
    </source>
</evidence>
<protein>
    <recommendedName>
        <fullName evidence="9">Bacterial Ig-like domain-containing protein</fullName>
    </recommendedName>
</protein>
<evidence type="ECO:0000256" key="4">
    <source>
        <dbReference type="ARBA" id="ARBA00023180"/>
    </source>
</evidence>
<feature type="compositionally biased region" description="Low complexity" evidence="5">
    <location>
        <begin position="952"/>
        <end position="968"/>
    </location>
</feature>
<dbReference type="InterPro" id="IPR028994">
    <property type="entry name" value="Integrin_alpha_N"/>
</dbReference>
<dbReference type="PANTHER" id="PTHR23221">
    <property type="entry name" value="GLYCOSYLPHOSPHATIDYLINOSITOL PHOSPHOLIPASE D"/>
    <property type="match status" value="1"/>
</dbReference>
<keyword evidence="2" id="KW-0677">Repeat</keyword>
<evidence type="ECO:0008006" key="9">
    <source>
        <dbReference type="Google" id="ProtNLM"/>
    </source>
</evidence>
<evidence type="ECO:0000313" key="8">
    <source>
        <dbReference type="Proteomes" id="UP000176480"/>
    </source>
</evidence>
<gene>
    <name evidence="7" type="ORF">A2966_00090</name>
</gene>
<dbReference type="Proteomes" id="UP000176480">
    <property type="component" value="Unassembled WGS sequence"/>
</dbReference>
<dbReference type="InterPro" id="IPR013519">
    <property type="entry name" value="Int_alpha_beta-p"/>
</dbReference>
<keyword evidence="4" id="KW-0325">Glycoprotein</keyword>
<evidence type="ECO:0000256" key="2">
    <source>
        <dbReference type="ARBA" id="ARBA00022737"/>
    </source>
</evidence>
<dbReference type="STRING" id="1802067.A2966_00090"/>
<feature type="chain" id="PRO_5009529408" description="Bacterial Ig-like domain-containing protein" evidence="6">
    <location>
        <begin position="26"/>
        <end position="986"/>
    </location>
</feature>
<dbReference type="PROSITE" id="PS51257">
    <property type="entry name" value="PROKAR_LIPOPROTEIN"/>
    <property type="match status" value="1"/>
</dbReference>
<dbReference type="SUPFAM" id="SSF69318">
    <property type="entry name" value="Integrin alpha N-terminal domain"/>
    <property type="match status" value="2"/>
</dbReference>
<feature type="compositionally biased region" description="Polar residues" evidence="5">
    <location>
        <begin position="941"/>
        <end position="951"/>
    </location>
</feature>
<dbReference type="Pfam" id="PF01839">
    <property type="entry name" value="FG-GAP"/>
    <property type="match status" value="3"/>
</dbReference>
<feature type="region of interest" description="Disordered" evidence="5">
    <location>
        <begin position="941"/>
        <end position="976"/>
    </location>
</feature>
<dbReference type="InterPro" id="IPR013517">
    <property type="entry name" value="FG-GAP"/>
</dbReference>
<dbReference type="SMART" id="SM00191">
    <property type="entry name" value="Int_alpha"/>
    <property type="match status" value="4"/>
</dbReference>